<organism evidence="3 4">
    <name type="scientific">Phaeodactylibacter luteus</name>
    <dbReference type="NCBI Taxonomy" id="1564516"/>
    <lineage>
        <taxon>Bacteria</taxon>
        <taxon>Pseudomonadati</taxon>
        <taxon>Bacteroidota</taxon>
        <taxon>Saprospiria</taxon>
        <taxon>Saprospirales</taxon>
        <taxon>Haliscomenobacteraceae</taxon>
        <taxon>Phaeodactylibacter</taxon>
    </lineage>
</organism>
<evidence type="ECO:0000256" key="1">
    <source>
        <dbReference type="ARBA" id="ARBA00022478"/>
    </source>
</evidence>
<dbReference type="OrthoDB" id="9429628at2"/>
<dbReference type="SMART" id="SM01409">
    <property type="entry name" value="RNA_pol_Rpb6"/>
    <property type="match status" value="1"/>
</dbReference>
<proteinExistence type="predicted"/>
<evidence type="ECO:0000313" key="4">
    <source>
        <dbReference type="Proteomes" id="UP000321580"/>
    </source>
</evidence>
<gene>
    <name evidence="3" type="ORF">FRY97_13670</name>
</gene>
<dbReference type="GO" id="GO:0000428">
    <property type="term" value="C:DNA-directed RNA polymerase complex"/>
    <property type="evidence" value="ECO:0007669"/>
    <property type="project" value="UniProtKB-KW"/>
</dbReference>
<protein>
    <submittedName>
        <fullName evidence="3">DNA-directed RNA polymerase subunit omega</fullName>
    </submittedName>
</protein>
<evidence type="ECO:0000313" key="3">
    <source>
        <dbReference type="EMBL" id="TXB62541.1"/>
    </source>
</evidence>
<name>A0A5C6RJM5_9BACT</name>
<dbReference type="GO" id="GO:0003899">
    <property type="term" value="F:DNA-directed RNA polymerase activity"/>
    <property type="evidence" value="ECO:0007669"/>
    <property type="project" value="InterPro"/>
</dbReference>
<dbReference type="Proteomes" id="UP000321580">
    <property type="component" value="Unassembled WGS sequence"/>
</dbReference>
<dbReference type="GO" id="GO:0006351">
    <property type="term" value="P:DNA-templated transcription"/>
    <property type="evidence" value="ECO:0007669"/>
    <property type="project" value="InterPro"/>
</dbReference>
<dbReference type="InterPro" id="IPR006110">
    <property type="entry name" value="Pol_omega/Rpo6/RPB6"/>
</dbReference>
<dbReference type="AlphaFoldDB" id="A0A5C6RJM5"/>
<keyword evidence="2" id="KW-0804">Transcription</keyword>
<reference evidence="3 4" key="1">
    <citation type="submission" date="2019-08" db="EMBL/GenBank/DDBJ databases">
        <title>Genome of Phaeodactylibacter luteus.</title>
        <authorList>
            <person name="Bowman J.P."/>
        </authorList>
    </citation>
    <scope>NUCLEOTIDE SEQUENCE [LARGE SCALE GENOMIC DNA]</scope>
    <source>
        <strain evidence="3 4">KCTC 42180</strain>
    </source>
</reference>
<keyword evidence="4" id="KW-1185">Reference proteome</keyword>
<sequence length="114" mass="13198">MSDIKTKVQGLDPNVKARDVHGLARDTQNVYEALAIITKRSKQLAVELKHELHQKLEEFAVTSDAIEEISENKEQIEISKFYERLPNPVVIASEEYVNGELYHRYNNKTEEEEL</sequence>
<evidence type="ECO:0000256" key="2">
    <source>
        <dbReference type="ARBA" id="ARBA00023163"/>
    </source>
</evidence>
<dbReference type="RefSeq" id="WP_147168110.1">
    <property type="nucleotide sequence ID" value="NZ_VOOR01000028.1"/>
</dbReference>
<accession>A0A5C6RJM5</accession>
<dbReference type="EMBL" id="VOOR01000028">
    <property type="protein sequence ID" value="TXB62541.1"/>
    <property type="molecule type" value="Genomic_DNA"/>
</dbReference>
<dbReference type="GO" id="GO:0003677">
    <property type="term" value="F:DNA binding"/>
    <property type="evidence" value="ECO:0007669"/>
    <property type="project" value="InterPro"/>
</dbReference>
<comment type="caution">
    <text evidence="3">The sequence shown here is derived from an EMBL/GenBank/DDBJ whole genome shotgun (WGS) entry which is preliminary data.</text>
</comment>
<keyword evidence="1 3" id="KW-0240">DNA-directed RNA polymerase</keyword>